<keyword evidence="1" id="KW-0812">Transmembrane</keyword>
<dbReference type="RefSeq" id="WP_268045339.1">
    <property type="nucleotide sequence ID" value="NZ_CP104064.1"/>
</dbReference>
<feature type="transmembrane region" description="Helical" evidence="1">
    <location>
        <begin position="6"/>
        <end position="26"/>
    </location>
</feature>
<dbReference type="Proteomes" id="UP001164803">
    <property type="component" value="Chromosome"/>
</dbReference>
<name>A0ABY6Z4K0_9BACL</name>
<reference evidence="2" key="1">
    <citation type="submission" date="2022-08" db="EMBL/GenBank/DDBJ databases">
        <title>Alicyclobacillus dauci DSM2870, complete genome.</title>
        <authorList>
            <person name="Wang Q."/>
            <person name="Cai R."/>
            <person name="Wang Z."/>
        </authorList>
    </citation>
    <scope>NUCLEOTIDE SEQUENCE</scope>
    <source>
        <strain evidence="2">DSM 28700</strain>
    </source>
</reference>
<keyword evidence="1" id="KW-1133">Transmembrane helix</keyword>
<proteinExistence type="predicted"/>
<protein>
    <submittedName>
        <fullName evidence="2">Uncharacterized protein</fullName>
    </submittedName>
</protein>
<gene>
    <name evidence="2" type="ORF">NZD86_04720</name>
</gene>
<evidence type="ECO:0000313" key="3">
    <source>
        <dbReference type="Proteomes" id="UP001164803"/>
    </source>
</evidence>
<keyword evidence="3" id="KW-1185">Reference proteome</keyword>
<dbReference type="EMBL" id="CP104064">
    <property type="protein sequence ID" value="WAH37812.1"/>
    <property type="molecule type" value="Genomic_DNA"/>
</dbReference>
<dbReference type="Gene3D" id="3.30.750.44">
    <property type="match status" value="1"/>
</dbReference>
<sequence>MNRLRSWYSVSYALVVGVLLVAAVVLRRYEAFGDVANSAVAVSTVDLATLKPTGNPTEAEKEAVFDRVWTLFDTNYPDFQEKMIDWDSEKVFPTCPTIYSSRFSRI</sequence>
<accession>A0ABY6Z4K0</accession>
<organism evidence="2 3">
    <name type="scientific">Alicyclobacillus dauci</name>
    <dbReference type="NCBI Taxonomy" id="1475485"/>
    <lineage>
        <taxon>Bacteria</taxon>
        <taxon>Bacillati</taxon>
        <taxon>Bacillota</taxon>
        <taxon>Bacilli</taxon>
        <taxon>Bacillales</taxon>
        <taxon>Alicyclobacillaceae</taxon>
        <taxon>Alicyclobacillus</taxon>
    </lineage>
</organism>
<evidence type="ECO:0000313" key="2">
    <source>
        <dbReference type="EMBL" id="WAH37812.1"/>
    </source>
</evidence>
<evidence type="ECO:0000256" key="1">
    <source>
        <dbReference type="SAM" id="Phobius"/>
    </source>
</evidence>
<keyword evidence="1" id="KW-0472">Membrane</keyword>